<protein>
    <recommendedName>
        <fullName evidence="5">6-pyruvoyltetrahydropterin synthase</fullName>
        <ecNumber evidence="5">4.2.3.12</ecNumber>
    </recommendedName>
</protein>
<organism evidence="10 11">
    <name type="scientific">Lepeophtheirus salmonis</name>
    <name type="common">Salmon louse</name>
    <name type="synonym">Caligus salmonis</name>
    <dbReference type="NCBI Taxonomy" id="72036"/>
    <lineage>
        <taxon>Eukaryota</taxon>
        <taxon>Metazoa</taxon>
        <taxon>Ecdysozoa</taxon>
        <taxon>Arthropoda</taxon>
        <taxon>Crustacea</taxon>
        <taxon>Multicrustacea</taxon>
        <taxon>Hexanauplia</taxon>
        <taxon>Copepoda</taxon>
        <taxon>Siphonostomatoida</taxon>
        <taxon>Caligidae</taxon>
        <taxon>Lepeophtheirus</taxon>
    </lineage>
</organism>
<evidence type="ECO:0000256" key="1">
    <source>
        <dbReference type="ARBA" id="ARBA00001947"/>
    </source>
</evidence>
<name>A0A7R8CNN1_LEPSM</name>
<evidence type="ECO:0000256" key="4">
    <source>
        <dbReference type="ARBA" id="ARBA00009164"/>
    </source>
</evidence>
<dbReference type="EMBL" id="HG994581">
    <property type="protein sequence ID" value="CAF2876766.1"/>
    <property type="molecule type" value="Genomic_DNA"/>
</dbReference>
<evidence type="ECO:0000313" key="10">
    <source>
        <dbReference type="EMBL" id="CAF2876766.1"/>
    </source>
</evidence>
<dbReference type="PROSITE" id="PS00987">
    <property type="entry name" value="PTPS_1"/>
    <property type="match status" value="1"/>
</dbReference>
<dbReference type="SUPFAM" id="SSF55620">
    <property type="entry name" value="Tetrahydrobiopterin biosynthesis enzymes-like"/>
    <property type="match status" value="1"/>
</dbReference>
<dbReference type="Proteomes" id="UP000675881">
    <property type="component" value="Chromosome 2"/>
</dbReference>
<dbReference type="AlphaFoldDB" id="A0A7R8CNN1"/>
<keyword evidence="9 10" id="KW-0456">Lyase</keyword>
<comment type="cofactor">
    <cofactor evidence="1">
        <name>Zn(2+)</name>
        <dbReference type="ChEBI" id="CHEBI:29105"/>
    </cofactor>
</comment>
<reference evidence="10" key="1">
    <citation type="submission" date="2021-02" db="EMBL/GenBank/DDBJ databases">
        <authorList>
            <person name="Bekaert M."/>
        </authorList>
    </citation>
    <scope>NUCLEOTIDE SEQUENCE</scope>
    <source>
        <strain evidence="10">IoA-00</strain>
    </source>
</reference>
<keyword evidence="6" id="KW-0479">Metal-binding</keyword>
<dbReference type="FunFam" id="3.30.479.10:FF:000003">
    <property type="entry name" value="6-pyruvoyl tetrahydrobiopterin synthase"/>
    <property type="match status" value="1"/>
</dbReference>
<dbReference type="GO" id="GO:0046872">
    <property type="term" value="F:metal ion binding"/>
    <property type="evidence" value="ECO:0007669"/>
    <property type="project" value="UniProtKB-KW"/>
</dbReference>
<sequence>MVIGWMELHRGEYPDFDLASIQSRYYCSGKSRDPPKGKKEKAIQEEIEDAEIQKKIQDAVNPVTGEIGGPKGPEPTLTSQTHLGTPRQKEQFSASHRLHSNALSPHQNLQIFGKCNNPNGHGHNYVMEVTVSGPPDPITGMTMNLSDLKDLISHHVLEVLDHKNIDKDVPYFSLTNKTSTSENMAIFIWESLFPHLNEGFARLYEVKLWETEKNIVVYRG</sequence>
<dbReference type="GO" id="GO:0005739">
    <property type="term" value="C:mitochondrion"/>
    <property type="evidence" value="ECO:0007669"/>
    <property type="project" value="TreeGrafter"/>
</dbReference>
<evidence type="ECO:0000256" key="2">
    <source>
        <dbReference type="ARBA" id="ARBA00005126"/>
    </source>
</evidence>
<dbReference type="InterPro" id="IPR007115">
    <property type="entry name" value="6-PTP_synth/QueD"/>
</dbReference>
<dbReference type="Gene3D" id="3.30.479.10">
    <property type="entry name" value="6-pyruvoyl tetrahydropterin synthase/QueD"/>
    <property type="match status" value="1"/>
</dbReference>
<dbReference type="PANTHER" id="PTHR12589">
    <property type="entry name" value="PYRUVOYL TETRAHYDROBIOPTERIN SYNTHASE"/>
    <property type="match status" value="1"/>
</dbReference>
<dbReference type="InterPro" id="IPR022470">
    <property type="entry name" value="PTPS_Cys_AS"/>
</dbReference>
<dbReference type="InterPro" id="IPR012875">
    <property type="entry name" value="SDHF4"/>
</dbReference>
<dbReference type="InterPro" id="IPR038418">
    <property type="entry name" value="6-PTP_synth/QueD_sf"/>
</dbReference>
<dbReference type="Pfam" id="PF01242">
    <property type="entry name" value="PTPS"/>
    <property type="match status" value="1"/>
</dbReference>
<keyword evidence="8" id="KW-0783">Tetrahydrobiopterin biosynthesis</keyword>
<evidence type="ECO:0000256" key="3">
    <source>
        <dbReference type="ARBA" id="ARBA00005701"/>
    </source>
</evidence>
<comment type="similarity">
    <text evidence="3">Belongs to the SDHAF4 family.</text>
</comment>
<dbReference type="EC" id="4.2.3.12" evidence="5"/>
<evidence type="ECO:0000256" key="5">
    <source>
        <dbReference type="ARBA" id="ARBA00013100"/>
    </source>
</evidence>
<keyword evidence="11" id="KW-1185">Reference proteome</keyword>
<evidence type="ECO:0000256" key="6">
    <source>
        <dbReference type="ARBA" id="ARBA00022723"/>
    </source>
</evidence>
<gene>
    <name evidence="10" type="ORF">LSAA_6260</name>
</gene>
<dbReference type="UniPathway" id="UPA00849">
    <property type="reaction ID" value="UER00819"/>
</dbReference>
<evidence type="ECO:0000256" key="8">
    <source>
        <dbReference type="ARBA" id="ARBA00023007"/>
    </source>
</evidence>
<evidence type="ECO:0000313" key="11">
    <source>
        <dbReference type="Proteomes" id="UP000675881"/>
    </source>
</evidence>
<dbReference type="GO" id="GO:0006729">
    <property type="term" value="P:tetrahydrobiopterin biosynthetic process"/>
    <property type="evidence" value="ECO:0007669"/>
    <property type="project" value="UniProtKB-UniPathway"/>
</dbReference>
<dbReference type="OrthoDB" id="14045at2759"/>
<accession>A0A7R8CNN1</accession>
<dbReference type="GO" id="GO:0003874">
    <property type="term" value="F:6-pyruvoyltetrahydropterin synthase activity"/>
    <property type="evidence" value="ECO:0007669"/>
    <property type="project" value="UniProtKB-EC"/>
</dbReference>
<dbReference type="PANTHER" id="PTHR12589:SF7">
    <property type="entry name" value="6-PYRUVOYL TETRAHYDROBIOPTERIN SYNTHASE"/>
    <property type="match status" value="1"/>
</dbReference>
<evidence type="ECO:0000256" key="9">
    <source>
        <dbReference type="ARBA" id="ARBA00023239"/>
    </source>
</evidence>
<proteinExistence type="inferred from homology"/>
<comment type="similarity">
    <text evidence="4">Belongs to the PTPS family.</text>
</comment>
<keyword evidence="7" id="KW-0862">Zinc</keyword>
<evidence type="ECO:0000256" key="7">
    <source>
        <dbReference type="ARBA" id="ARBA00022833"/>
    </source>
</evidence>
<dbReference type="Pfam" id="PF07896">
    <property type="entry name" value="DUF1674"/>
    <property type="match status" value="1"/>
</dbReference>
<comment type="pathway">
    <text evidence="2">Cofactor biosynthesis; tetrahydrobiopterin biosynthesis; tetrahydrobiopterin from 7,8-dihydroneopterin triphosphate: step 1/3.</text>
</comment>